<gene>
    <name evidence="2" type="ORF">DXA53_20045</name>
    <name evidence="1" type="ORF">L0P03_20945</name>
</gene>
<sequence>MRIAQEGGFASDEETLDPCTYRLVHMFRTMLNSKIQAGVPFNVAVLELSNTINIRQLTINNLLSEYSPEELSAIDIDLYSDWIILQAGSKIKEADPVSMFTANLLRKMF</sequence>
<reference evidence="2 3" key="1">
    <citation type="submission" date="2018-08" db="EMBL/GenBank/DDBJ databases">
        <title>A genome reference for cultivated species of the human gut microbiota.</title>
        <authorList>
            <person name="Zou Y."/>
            <person name="Xue W."/>
            <person name="Luo G."/>
        </authorList>
    </citation>
    <scope>NUCLEOTIDE SEQUENCE [LARGE SCALE GENOMIC DNA]</scope>
    <source>
        <strain evidence="2 3">OF03-11</strain>
    </source>
</reference>
<dbReference type="EMBL" id="QSCO01000055">
    <property type="protein sequence ID" value="RGY01803.1"/>
    <property type="molecule type" value="Genomic_DNA"/>
</dbReference>
<organism evidence="2 3">
    <name type="scientific">Odoribacter splanchnicus</name>
    <dbReference type="NCBI Taxonomy" id="28118"/>
    <lineage>
        <taxon>Bacteria</taxon>
        <taxon>Pseudomonadati</taxon>
        <taxon>Bacteroidota</taxon>
        <taxon>Bacteroidia</taxon>
        <taxon>Bacteroidales</taxon>
        <taxon>Odoribacteraceae</taxon>
        <taxon>Odoribacter</taxon>
    </lineage>
</organism>
<dbReference type="RefSeq" id="WP_046405874.1">
    <property type="nucleotide sequence ID" value="NZ_JABWDG010000099.1"/>
</dbReference>
<proteinExistence type="predicted"/>
<evidence type="ECO:0000313" key="1">
    <source>
        <dbReference type="EMBL" id="MCG4962287.1"/>
    </source>
</evidence>
<name>A0A413I353_9BACT</name>
<dbReference type="EMBL" id="JAKNDN010000070">
    <property type="protein sequence ID" value="MCG4962287.1"/>
    <property type="molecule type" value="Genomic_DNA"/>
</dbReference>
<reference evidence="1" key="2">
    <citation type="submission" date="2022-01" db="EMBL/GenBank/DDBJ databases">
        <title>Collection of gut derived symbiotic bacterial strains cultured from healthy donors.</title>
        <authorList>
            <person name="Lin H."/>
            <person name="Kohout C."/>
            <person name="Waligurski E."/>
            <person name="Pamer E.G."/>
        </authorList>
    </citation>
    <scope>NUCLEOTIDE SEQUENCE</scope>
    <source>
        <strain evidence="1">DFI.1.149</strain>
    </source>
</reference>
<evidence type="ECO:0000313" key="3">
    <source>
        <dbReference type="Proteomes" id="UP000284434"/>
    </source>
</evidence>
<dbReference type="Proteomes" id="UP000284434">
    <property type="component" value="Unassembled WGS sequence"/>
</dbReference>
<comment type="caution">
    <text evidence="2">The sequence shown here is derived from an EMBL/GenBank/DDBJ whole genome shotgun (WGS) entry which is preliminary data.</text>
</comment>
<accession>A0A413I353</accession>
<dbReference type="Proteomes" id="UP001199750">
    <property type="component" value="Unassembled WGS sequence"/>
</dbReference>
<evidence type="ECO:0000313" key="2">
    <source>
        <dbReference type="EMBL" id="RGY01803.1"/>
    </source>
</evidence>
<dbReference type="AlphaFoldDB" id="A0A413I353"/>
<protein>
    <submittedName>
        <fullName evidence="2">Uncharacterized protein</fullName>
    </submittedName>
</protein>